<feature type="domain" description="Tetrapyrrole methylase" evidence="16">
    <location>
        <begin position="219"/>
        <end position="428"/>
    </location>
</feature>
<dbReference type="CDD" id="cd11642">
    <property type="entry name" value="SUMT"/>
    <property type="match status" value="1"/>
</dbReference>
<comment type="pathway">
    <text evidence="12 14">Porphyrin-containing compound metabolism; siroheme biosynthesis; precorrin-2 from uroporphyrinogen III: step 1/1.</text>
</comment>
<dbReference type="InterPro" id="IPR014777">
    <property type="entry name" value="4pyrrole_Mease_sub1"/>
</dbReference>
<evidence type="ECO:0000256" key="5">
    <source>
        <dbReference type="ARBA" id="ARBA00022679"/>
    </source>
</evidence>
<keyword evidence="3 14" id="KW-0169">Cobalamin biosynthesis</keyword>
<dbReference type="Gene3D" id="3.30.160.110">
    <property type="entry name" value="Siroheme synthase, domain 2"/>
    <property type="match status" value="1"/>
</dbReference>
<dbReference type="HAMAP" id="MF_01646">
    <property type="entry name" value="Siroheme_synth"/>
    <property type="match status" value="1"/>
</dbReference>
<evidence type="ECO:0000256" key="14">
    <source>
        <dbReference type="HAMAP-Rule" id="MF_01646"/>
    </source>
</evidence>
<dbReference type="InterPro" id="IPR028281">
    <property type="entry name" value="Sirohaem_synthase_central"/>
</dbReference>
<dbReference type="EMBL" id="CP092418">
    <property type="protein sequence ID" value="USD19679.1"/>
    <property type="molecule type" value="Genomic_DNA"/>
</dbReference>
<evidence type="ECO:0000313" key="20">
    <source>
        <dbReference type="Proteomes" id="UP001055658"/>
    </source>
</evidence>
<dbReference type="NCBIfam" id="TIGR01470">
    <property type="entry name" value="cysG_Nterm"/>
    <property type="match status" value="1"/>
</dbReference>
<dbReference type="PROSITE" id="PS00840">
    <property type="entry name" value="SUMT_2"/>
    <property type="match status" value="1"/>
</dbReference>
<keyword evidence="5 14" id="KW-0808">Transferase</keyword>
<dbReference type="SUPFAM" id="SSF51735">
    <property type="entry name" value="NAD(P)-binding Rossmann-fold domains"/>
    <property type="match status" value="1"/>
</dbReference>
<keyword evidence="10 14" id="KW-0627">Porphyrin biosynthesis</keyword>
<feature type="binding site" evidence="14">
    <location>
        <position position="307"/>
    </location>
    <ligand>
        <name>S-adenosyl-L-methionine</name>
        <dbReference type="ChEBI" id="CHEBI:59789"/>
    </ligand>
</feature>
<feature type="binding site" evidence="14">
    <location>
        <begin position="302"/>
        <end position="304"/>
    </location>
    <ligand>
        <name>S-adenosyl-L-methionine</name>
        <dbReference type="ChEBI" id="CHEBI:59789"/>
    </ligand>
</feature>
<dbReference type="InterPro" id="IPR003043">
    <property type="entry name" value="Uropor_MeTrfase_CS"/>
</dbReference>
<evidence type="ECO:0000256" key="15">
    <source>
        <dbReference type="RuleBase" id="RU003960"/>
    </source>
</evidence>
<dbReference type="Pfam" id="PF00590">
    <property type="entry name" value="TP_methylase"/>
    <property type="match status" value="1"/>
</dbReference>
<dbReference type="GO" id="GO:0043115">
    <property type="term" value="F:precorrin-2 dehydrogenase activity"/>
    <property type="evidence" value="ECO:0007669"/>
    <property type="project" value="UniProtKB-EC"/>
</dbReference>
<dbReference type="PIRSF" id="PIRSF036426">
    <property type="entry name" value="Sirohaem_synth"/>
    <property type="match status" value="1"/>
</dbReference>
<comment type="pathway">
    <text evidence="14">Cofactor biosynthesis; adenosylcobalamin biosynthesis; sirohydrochlorin from precorrin-2: step 1/1.</text>
</comment>
<feature type="domain" description="Sirohaem synthase dimerisation" evidence="17">
    <location>
        <begin position="151"/>
        <end position="206"/>
    </location>
</feature>
<sequence length="463" mass="50211">MRYLPLAFDVKNRPSLIVGGGSIATRKARLLQKAGARILVVSPDITEELLRIVVDSDGKWHRVTYSVEHLDLADLVIAATSSSEVNGCVSRDAQRRRLPVNAVDAPELCTFTFPAIVERGDLSIGISSGGAAPVLARRIRAQLEALLSPGLASLVDFASRMRSQVKQALPEARRKNFWEWVFAGPVARRVEAGQLADAEREFLGALQDWQGSPSPIGEVYLVGGGPGDPDLLTFRALRLMQQADVVLYDRLVSPEVMDLVRRDAERIYVGKKKAFHAVPQDDINQLLVDLAMQGKKVLRLKGGDPFIFGRGGEEIDKLADASIPFQVVPGITAAAGCASYAGIPLTHRDHAQSVRFITGHLKEGSLDLPWKELASGSQTLVFYMGLTGLQTICTELVQHGLPTATPAALIEKGTTKAQRVIIGDLNTLPTLAKEKAVRAPTLTIIGGVVGLHKKLSWYQSSER</sequence>
<evidence type="ECO:0000256" key="3">
    <source>
        <dbReference type="ARBA" id="ARBA00022573"/>
    </source>
</evidence>
<feature type="binding site" evidence="14">
    <location>
        <begin position="22"/>
        <end position="23"/>
    </location>
    <ligand>
        <name>NAD(+)</name>
        <dbReference type="ChEBI" id="CHEBI:57540"/>
    </ligand>
</feature>
<dbReference type="NCBIfam" id="NF004790">
    <property type="entry name" value="PRK06136.1"/>
    <property type="match status" value="1"/>
</dbReference>
<comment type="pathway">
    <text evidence="14">Cofactor biosynthesis; adenosylcobalamin biosynthesis; precorrin-2 from uroporphyrinogen III: step 1/1.</text>
</comment>
<dbReference type="RefSeq" id="WP_252081778.1">
    <property type="nucleotide sequence ID" value="NZ_CP092418.1"/>
</dbReference>
<feature type="binding site" evidence="14">
    <location>
        <position position="413"/>
    </location>
    <ligand>
        <name>S-adenosyl-L-methionine</name>
        <dbReference type="ChEBI" id="CHEBI:59789"/>
    </ligand>
</feature>
<dbReference type="GO" id="GO:0004851">
    <property type="term" value="F:uroporphyrin-III C-methyltransferase activity"/>
    <property type="evidence" value="ECO:0007669"/>
    <property type="project" value="UniProtKB-EC"/>
</dbReference>
<dbReference type="InterPro" id="IPR050161">
    <property type="entry name" value="Siro_Cobalamin_biosynth"/>
</dbReference>
<evidence type="ECO:0000256" key="4">
    <source>
        <dbReference type="ARBA" id="ARBA00022603"/>
    </source>
</evidence>
<evidence type="ECO:0000256" key="11">
    <source>
        <dbReference type="ARBA" id="ARBA00023268"/>
    </source>
</evidence>
<evidence type="ECO:0000256" key="10">
    <source>
        <dbReference type="ARBA" id="ARBA00023244"/>
    </source>
</evidence>
<dbReference type="GO" id="GO:0032259">
    <property type="term" value="P:methylation"/>
    <property type="evidence" value="ECO:0007669"/>
    <property type="project" value="UniProtKB-KW"/>
</dbReference>
<gene>
    <name evidence="14 19" type="primary">cysG</name>
    <name evidence="19" type="ORF">MJO52_11345</name>
</gene>
<feature type="active site" description="Proton acceptor" evidence="14">
    <location>
        <position position="249"/>
    </location>
</feature>
<evidence type="ECO:0000256" key="13">
    <source>
        <dbReference type="ARBA" id="ARBA00047561"/>
    </source>
</evidence>
<feature type="binding site" evidence="14">
    <location>
        <begin position="43"/>
        <end position="44"/>
    </location>
    <ligand>
        <name>NAD(+)</name>
        <dbReference type="ChEBI" id="CHEBI:57540"/>
    </ligand>
</feature>
<evidence type="ECO:0000256" key="1">
    <source>
        <dbReference type="ARBA" id="ARBA00005010"/>
    </source>
</evidence>
<dbReference type="Gene3D" id="3.40.1010.10">
    <property type="entry name" value="Cobalt-precorrin-4 Transmethylase, Domain 1"/>
    <property type="match status" value="1"/>
</dbReference>
<comment type="similarity">
    <text evidence="14">In the N-terminal section; belongs to the precorrin-2 dehydrogenase / sirohydrochlorin ferrochelatase family.</text>
</comment>
<dbReference type="InterPro" id="IPR006366">
    <property type="entry name" value="CobA/CysG_C"/>
</dbReference>
<feature type="region of interest" description="Precorrin-2 dehydrogenase / sirohydrochlorin ferrochelatase" evidence="14">
    <location>
        <begin position="1"/>
        <end position="202"/>
    </location>
</feature>
<dbReference type="EC" id="2.1.1.107" evidence="14"/>
<dbReference type="InterPro" id="IPR014776">
    <property type="entry name" value="4pyrrole_Mease_sub2"/>
</dbReference>
<dbReference type="InterPro" id="IPR012409">
    <property type="entry name" value="Sirohaem_synth"/>
</dbReference>
<proteinExistence type="inferred from homology"/>
<comment type="catalytic activity">
    <reaction evidence="14">
        <text>uroporphyrinogen III + 2 S-adenosyl-L-methionine = precorrin-2 + 2 S-adenosyl-L-homocysteine + H(+)</text>
        <dbReference type="Rhea" id="RHEA:32459"/>
        <dbReference type="ChEBI" id="CHEBI:15378"/>
        <dbReference type="ChEBI" id="CHEBI:57308"/>
        <dbReference type="ChEBI" id="CHEBI:57856"/>
        <dbReference type="ChEBI" id="CHEBI:58827"/>
        <dbReference type="ChEBI" id="CHEBI:59789"/>
        <dbReference type="EC" id="2.1.1.107"/>
    </reaction>
</comment>
<feature type="active site" description="Proton donor" evidence="14">
    <location>
        <position position="271"/>
    </location>
</feature>
<dbReference type="PANTHER" id="PTHR45790:SF1">
    <property type="entry name" value="SIROHEME SYNTHASE"/>
    <property type="match status" value="1"/>
</dbReference>
<keyword evidence="11 14" id="KW-0511">Multifunctional enzyme</keyword>
<dbReference type="InterPro" id="IPR019478">
    <property type="entry name" value="Sirohaem_synthase_dimer_dom"/>
</dbReference>
<comment type="pathway">
    <text evidence="14">Porphyrin-containing compound metabolism; siroheme biosynthesis; siroheme from sirohydrochlorin: step 1/1.</text>
</comment>
<organism evidence="19 20">
    <name type="scientific">Microbulbifer variabilis</name>
    <dbReference type="NCBI Taxonomy" id="266805"/>
    <lineage>
        <taxon>Bacteria</taxon>
        <taxon>Pseudomonadati</taxon>
        <taxon>Pseudomonadota</taxon>
        <taxon>Gammaproteobacteria</taxon>
        <taxon>Cellvibrionales</taxon>
        <taxon>Microbulbiferaceae</taxon>
        <taxon>Microbulbifer</taxon>
    </lineage>
</organism>
<dbReference type="NCBIfam" id="TIGR01469">
    <property type="entry name" value="cobA_cysG_Cterm"/>
    <property type="match status" value="1"/>
</dbReference>
<accession>A0ABY4V5Y0</accession>
<dbReference type="PANTHER" id="PTHR45790">
    <property type="entry name" value="SIROHEME SYNTHASE-RELATED"/>
    <property type="match status" value="1"/>
</dbReference>
<dbReference type="InterPro" id="IPR036291">
    <property type="entry name" value="NAD(P)-bd_dom_sf"/>
</dbReference>
<dbReference type="SUPFAM" id="SSF75615">
    <property type="entry name" value="Siroheme synthase middle domains-like"/>
    <property type="match status" value="1"/>
</dbReference>
<dbReference type="InterPro" id="IPR000878">
    <property type="entry name" value="4pyrrol_Mease"/>
</dbReference>
<feature type="binding site" evidence="14">
    <location>
        <position position="226"/>
    </location>
    <ligand>
        <name>S-adenosyl-L-methionine</name>
        <dbReference type="ChEBI" id="CHEBI:59789"/>
    </ligand>
</feature>
<comment type="function">
    <text evidence="14">Multifunctional enzyme that catalyzes the SAM-dependent methylations of uroporphyrinogen III at position C-2 and C-7 to form precorrin-2 via precorrin-1. Then it catalyzes the NAD-dependent ring dehydrogenation of precorrin-2 to yield sirohydrochlorin. Finally, it catalyzes the ferrochelation of sirohydrochlorin to yield siroheme.</text>
</comment>
<comment type="similarity">
    <text evidence="2 15">Belongs to the precorrin methyltransferase family.</text>
</comment>
<evidence type="ECO:0000256" key="8">
    <source>
        <dbReference type="ARBA" id="ARBA00023027"/>
    </source>
</evidence>
<evidence type="ECO:0000256" key="2">
    <source>
        <dbReference type="ARBA" id="ARBA00005879"/>
    </source>
</evidence>
<keyword evidence="7 14" id="KW-0560">Oxidoreductase</keyword>
<keyword evidence="8 14" id="KW-0520">NAD</keyword>
<dbReference type="Gene3D" id="1.10.8.210">
    <property type="entry name" value="Sirohaem synthase, dimerisation domain"/>
    <property type="match status" value="1"/>
</dbReference>
<evidence type="ECO:0000313" key="19">
    <source>
        <dbReference type="EMBL" id="USD19679.1"/>
    </source>
</evidence>
<dbReference type="InterPro" id="IPR035996">
    <property type="entry name" value="4pyrrol_Methylase_sf"/>
</dbReference>
<dbReference type="SUPFAM" id="SSF53790">
    <property type="entry name" value="Tetrapyrrole methylase"/>
    <property type="match status" value="1"/>
</dbReference>
<dbReference type="InterPro" id="IPR006367">
    <property type="entry name" value="Sirohaem_synthase_N"/>
</dbReference>
<dbReference type="Proteomes" id="UP001055658">
    <property type="component" value="Chromosome"/>
</dbReference>
<evidence type="ECO:0000256" key="9">
    <source>
        <dbReference type="ARBA" id="ARBA00023239"/>
    </source>
</evidence>
<comment type="pathway">
    <text evidence="1 14">Porphyrin-containing compound metabolism; siroheme biosynthesis; sirohydrochlorin from precorrin-2: step 1/1.</text>
</comment>
<comment type="catalytic activity">
    <reaction evidence="14">
        <text>siroheme + 2 H(+) = sirohydrochlorin + Fe(2+)</text>
        <dbReference type="Rhea" id="RHEA:24360"/>
        <dbReference type="ChEBI" id="CHEBI:15378"/>
        <dbReference type="ChEBI" id="CHEBI:29033"/>
        <dbReference type="ChEBI" id="CHEBI:58351"/>
        <dbReference type="ChEBI" id="CHEBI:60052"/>
        <dbReference type="EC" id="4.99.1.4"/>
    </reaction>
</comment>
<keyword evidence="9 14" id="KW-0456">Lyase</keyword>
<comment type="similarity">
    <text evidence="14">In the C-terminal section; belongs to the precorrin methyltransferase family.</text>
</comment>
<feature type="modified residue" description="Phosphoserine" evidence="14">
    <location>
        <position position="128"/>
    </location>
</feature>
<evidence type="ECO:0000256" key="6">
    <source>
        <dbReference type="ARBA" id="ARBA00022691"/>
    </source>
</evidence>
<dbReference type="Pfam" id="PF10414">
    <property type="entry name" value="CysG_dimeriser"/>
    <property type="match status" value="1"/>
</dbReference>
<evidence type="ECO:0000259" key="18">
    <source>
        <dbReference type="Pfam" id="PF14824"/>
    </source>
</evidence>
<keyword evidence="14" id="KW-0597">Phosphoprotein</keyword>
<evidence type="ECO:0000256" key="12">
    <source>
        <dbReference type="ARBA" id="ARBA00025705"/>
    </source>
</evidence>
<reference evidence="19" key="1">
    <citation type="submission" date="2022-02" db="EMBL/GenBank/DDBJ databases">
        <title>Coral-associated bacteria.</title>
        <authorList>
            <person name="Tang K."/>
            <person name="Wang X."/>
        </authorList>
    </citation>
    <scope>NUCLEOTIDE SEQUENCE</scope>
    <source>
        <strain evidence="19">SCSIO 43006</strain>
    </source>
</reference>
<evidence type="ECO:0000256" key="7">
    <source>
        <dbReference type="ARBA" id="ARBA00023002"/>
    </source>
</evidence>
<dbReference type="Pfam" id="PF13241">
    <property type="entry name" value="NAD_binding_7"/>
    <property type="match status" value="1"/>
</dbReference>
<feature type="region of interest" description="Uroporphyrinogen-III C-methyltransferase" evidence="14">
    <location>
        <begin position="217"/>
        <end position="463"/>
    </location>
</feature>
<dbReference type="GO" id="GO:0051266">
    <property type="term" value="F:sirohydrochlorin ferrochelatase activity"/>
    <property type="evidence" value="ECO:0007669"/>
    <property type="project" value="UniProtKB-EC"/>
</dbReference>
<dbReference type="EC" id="1.3.1.76" evidence="14"/>
<comment type="catalytic activity">
    <reaction evidence="13 14">
        <text>precorrin-2 + NAD(+) = sirohydrochlorin + NADH + 2 H(+)</text>
        <dbReference type="Rhea" id="RHEA:15613"/>
        <dbReference type="ChEBI" id="CHEBI:15378"/>
        <dbReference type="ChEBI" id="CHEBI:57540"/>
        <dbReference type="ChEBI" id="CHEBI:57945"/>
        <dbReference type="ChEBI" id="CHEBI:58351"/>
        <dbReference type="ChEBI" id="CHEBI:58827"/>
        <dbReference type="EC" id="1.3.1.76"/>
    </reaction>
</comment>
<dbReference type="InterPro" id="IPR037115">
    <property type="entry name" value="Sirohaem_synt_dimer_dom_sf"/>
</dbReference>
<dbReference type="NCBIfam" id="NF007922">
    <property type="entry name" value="PRK10637.1"/>
    <property type="match status" value="1"/>
</dbReference>
<feature type="binding site" evidence="14">
    <location>
        <position position="384"/>
    </location>
    <ligand>
        <name>S-adenosyl-L-methionine</name>
        <dbReference type="ChEBI" id="CHEBI:59789"/>
    </ligand>
</feature>
<evidence type="ECO:0000259" key="17">
    <source>
        <dbReference type="Pfam" id="PF10414"/>
    </source>
</evidence>
<dbReference type="Gene3D" id="3.40.50.720">
    <property type="entry name" value="NAD(P)-binding Rossmann-like Domain"/>
    <property type="match status" value="1"/>
</dbReference>
<dbReference type="Pfam" id="PF14824">
    <property type="entry name" value="Sirohm_synth_M"/>
    <property type="match status" value="1"/>
</dbReference>
<name>A0ABY4V5Y0_9GAMM</name>
<dbReference type="Gene3D" id="3.30.950.10">
    <property type="entry name" value="Methyltransferase, Cobalt-precorrin-4 Transmethylase, Domain 2"/>
    <property type="match status" value="1"/>
</dbReference>
<evidence type="ECO:0000259" key="16">
    <source>
        <dbReference type="Pfam" id="PF00590"/>
    </source>
</evidence>
<keyword evidence="6 14" id="KW-0949">S-adenosyl-L-methionine</keyword>
<feature type="domain" description="Siroheme synthase central" evidence="18">
    <location>
        <begin position="119"/>
        <end position="145"/>
    </location>
</feature>
<protein>
    <recommendedName>
        <fullName evidence="14">Siroheme synthase</fullName>
    </recommendedName>
    <domain>
        <recommendedName>
            <fullName evidence="14">Uroporphyrinogen-III C-methyltransferase</fullName>
            <shortName evidence="14">Urogen III methylase</shortName>
            <ecNumber evidence="14">2.1.1.107</ecNumber>
        </recommendedName>
        <alternativeName>
            <fullName evidence="14">SUMT</fullName>
        </alternativeName>
        <alternativeName>
            <fullName evidence="14">Uroporphyrinogen III methylase</fullName>
            <shortName evidence="14">UROM</shortName>
        </alternativeName>
    </domain>
    <domain>
        <recommendedName>
            <fullName evidence="14">Precorrin-2 dehydrogenase</fullName>
            <ecNumber evidence="14">1.3.1.76</ecNumber>
        </recommendedName>
    </domain>
    <domain>
        <recommendedName>
            <fullName evidence="14">Sirohydrochlorin ferrochelatase</fullName>
            <ecNumber evidence="14">4.99.1.4</ecNumber>
        </recommendedName>
    </domain>
</protein>
<keyword evidence="4 14" id="KW-0489">Methyltransferase</keyword>
<dbReference type="EC" id="4.99.1.4" evidence="14"/>
<keyword evidence="20" id="KW-1185">Reference proteome</keyword>
<feature type="binding site" evidence="14">
    <location>
        <begin position="332"/>
        <end position="333"/>
    </location>
    <ligand>
        <name>S-adenosyl-L-methionine</name>
        <dbReference type="ChEBI" id="CHEBI:59789"/>
    </ligand>
</feature>